<keyword evidence="2" id="KW-0158">Chromosome</keyword>
<dbReference type="PANTHER" id="PTHR14030:SF26">
    <property type="entry name" value="MITOTIC CHECKPOINT SERINE_THREONINE-PROTEIN KINASE BUB1"/>
    <property type="match status" value="1"/>
</dbReference>
<dbReference type="InterPro" id="IPR000719">
    <property type="entry name" value="Prot_kinase_dom"/>
</dbReference>
<evidence type="ECO:0000256" key="5">
    <source>
        <dbReference type="PROSITE-ProRule" id="PRU10141"/>
    </source>
</evidence>
<protein>
    <submittedName>
        <fullName evidence="8">Protein kinase</fullName>
    </submittedName>
</protein>
<keyword evidence="5" id="KW-0067">ATP-binding</keyword>
<name>A0ABQ9U868_SAGOE</name>
<evidence type="ECO:0000313" key="8">
    <source>
        <dbReference type="EMBL" id="KAK2092950.1"/>
    </source>
</evidence>
<dbReference type="Gene3D" id="6.10.130.20">
    <property type="match status" value="1"/>
</dbReference>
<keyword evidence="4" id="KW-0137">Centromere</keyword>
<feature type="domain" description="Protein kinase" evidence="7">
    <location>
        <begin position="456"/>
        <end position="643"/>
    </location>
</feature>
<feature type="compositionally biased region" description="Polar residues" evidence="6">
    <location>
        <begin position="188"/>
        <end position="198"/>
    </location>
</feature>
<comment type="subcellular location">
    <subcellularLocation>
        <location evidence="1">Chromosome</location>
        <location evidence="1">Centromere</location>
        <location evidence="1">Kinetochore</location>
    </subcellularLocation>
</comment>
<dbReference type="InterPro" id="IPR017441">
    <property type="entry name" value="Protein_kinase_ATP_BS"/>
</dbReference>
<dbReference type="InterPro" id="IPR015661">
    <property type="entry name" value="Bub1/Mad3"/>
</dbReference>
<evidence type="ECO:0000259" key="7">
    <source>
        <dbReference type="SMART" id="SM00220"/>
    </source>
</evidence>
<keyword evidence="8" id="KW-0808">Transferase</keyword>
<dbReference type="Proteomes" id="UP001266305">
    <property type="component" value="Unassembled WGS sequence"/>
</dbReference>
<evidence type="ECO:0000313" key="9">
    <source>
        <dbReference type="Proteomes" id="UP001266305"/>
    </source>
</evidence>
<dbReference type="SMART" id="SM00220">
    <property type="entry name" value="S_TKc"/>
    <property type="match status" value="1"/>
</dbReference>
<dbReference type="SUPFAM" id="SSF56112">
    <property type="entry name" value="Protein kinase-like (PK-like)"/>
    <property type="match status" value="1"/>
</dbReference>
<feature type="binding site" evidence="5">
    <location>
        <position position="490"/>
    </location>
    <ligand>
        <name>ATP</name>
        <dbReference type="ChEBI" id="CHEBI:30616"/>
    </ligand>
</feature>
<keyword evidence="9" id="KW-1185">Reference proteome</keyword>
<evidence type="ECO:0000256" key="6">
    <source>
        <dbReference type="SAM" id="MobiDB-lite"/>
    </source>
</evidence>
<accession>A0ABQ9U868</accession>
<dbReference type="GO" id="GO:0016301">
    <property type="term" value="F:kinase activity"/>
    <property type="evidence" value="ECO:0007669"/>
    <property type="project" value="UniProtKB-KW"/>
</dbReference>
<dbReference type="EMBL" id="JASSZA010000015">
    <property type="protein sequence ID" value="KAK2092950.1"/>
    <property type="molecule type" value="Genomic_DNA"/>
</dbReference>
<dbReference type="InterPro" id="IPR011009">
    <property type="entry name" value="Kinase-like_dom_sf"/>
</dbReference>
<evidence type="ECO:0000256" key="3">
    <source>
        <dbReference type="ARBA" id="ARBA00022838"/>
    </source>
</evidence>
<sequence length="656" mass="72564">MGPSVGSQQELRAPCLPVIYHQTPVNMEKNLRKAPPVVPPLANAISAALVSPATSQSIPPPVPLKAQAVTDFMFAVARTDAGLEDIALWLLAHHSKGFIMNMFQAPTLPDISDDKDEWQSLDQNEDAFEAQFQSGGVVREYRLWSNEPFDYITKTVLPKFSRSTVLQELQESRLPIAKACVEKGKQLPQPQNKPTGTRTFGERSVSRFPSKPNEVPHAEEFLDDSTVWGIRCNKTLAPSPKSPGDFTSAAQLASTPFHKLPVDSVLILEDKGSPEARYGPEIHTNNLLWSGHPAYKNVAAKQCTHVTLDSWEENVVPSRDRKFSPIQEKSPEQAFSSDVYSASLLRLSQPAAGGILTCEAERGLEACRLTDTDAVIAEGPPDATAGLQAEQIQTSSLEKVDAPNFIVENPWDDKLIFKLLSGLSKPVSSYPNVFEWQCKLPAIKPKTEFKLGSELIYVHHLLGEGAFAQVYEATQGEVNDAKNKQKFVLKVQKPANPWEFYIGTQLMERLKPTMRHMVIKFYSAHLFQNGSVLVGELYSYGTLLDDEDDLSAGLALIDLGQSIDMKLFPKGTTFTAKCNTSGFQCVEMLSNRPWNYQSDYFGVAATVYCMLFGTYMKVKNEGGVWKPEGLFRRLSSSSIVGFVKAKAEESISATLY</sequence>
<gene>
    <name evidence="8" type="primary">BUB1_1</name>
    <name evidence="8" type="ORF">P7K49_029479</name>
</gene>
<evidence type="ECO:0000256" key="2">
    <source>
        <dbReference type="ARBA" id="ARBA00022454"/>
    </source>
</evidence>
<proteinExistence type="predicted"/>
<keyword evidence="5" id="KW-0547">Nucleotide-binding</keyword>
<evidence type="ECO:0000256" key="1">
    <source>
        <dbReference type="ARBA" id="ARBA00004629"/>
    </source>
</evidence>
<dbReference type="PANTHER" id="PTHR14030">
    <property type="entry name" value="MITOTIC CHECKPOINT SERINE/THREONINE-PROTEIN KINASE BUB1"/>
    <property type="match status" value="1"/>
</dbReference>
<organism evidence="8 9">
    <name type="scientific">Saguinus oedipus</name>
    <name type="common">Cotton-top tamarin</name>
    <name type="synonym">Oedipomidas oedipus</name>
    <dbReference type="NCBI Taxonomy" id="9490"/>
    <lineage>
        <taxon>Eukaryota</taxon>
        <taxon>Metazoa</taxon>
        <taxon>Chordata</taxon>
        <taxon>Craniata</taxon>
        <taxon>Vertebrata</taxon>
        <taxon>Euteleostomi</taxon>
        <taxon>Mammalia</taxon>
        <taxon>Eutheria</taxon>
        <taxon>Euarchontoglires</taxon>
        <taxon>Primates</taxon>
        <taxon>Haplorrhini</taxon>
        <taxon>Platyrrhini</taxon>
        <taxon>Cebidae</taxon>
        <taxon>Callitrichinae</taxon>
        <taxon>Saguinus</taxon>
    </lineage>
</organism>
<keyword evidence="8" id="KW-0418">Kinase</keyword>
<evidence type="ECO:0000256" key="4">
    <source>
        <dbReference type="ARBA" id="ARBA00023328"/>
    </source>
</evidence>
<dbReference type="Gene3D" id="1.10.510.10">
    <property type="entry name" value="Transferase(Phosphotransferase) domain 1"/>
    <property type="match status" value="2"/>
</dbReference>
<feature type="region of interest" description="Disordered" evidence="6">
    <location>
        <begin position="186"/>
        <end position="215"/>
    </location>
</feature>
<dbReference type="PROSITE" id="PS00107">
    <property type="entry name" value="PROTEIN_KINASE_ATP"/>
    <property type="match status" value="1"/>
</dbReference>
<reference evidence="8 9" key="1">
    <citation type="submission" date="2023-05" db="EMBL/GenBank/DDBJ databases">
        <title>B98-5 Cell Line De Novo Hybrid Assembly: An Optical Mapping Approach.</title>
        <authorList>
            <person name="Kananen K."/>
            <person name="Auerbach J.A."/>
            <person name="Kautto E."/>
            <person name="Blachly J.S."/>
        </authorList>
    </citation>
    <scope>NUCLEOTIDE SEQUENCE [LARGE SCALE GENOMIC DNA]</scope>
    <source>
        <strain evidence="8">B95-8</strain>
        <tissue evidence="8">Cell line</tissue>
    </source>
</reference>
<keyword evidence="3" id="KW-0995">Kinetochore</keyword>
<comment type="caution">
    <text evidence="8">The sequence shown here is derived from an EMBL/GenBank/DDBJ whole genome shotgun (WGS) entry which is preliminary data.</text>
</comment>